<proteinExistence type="predicted"/>
<protein>
    <submittedName>
        <fullName evidence="1">Uncharacterized protein</fullName>
    </submittedName>
</protein>
<dbReference type="AlphaFoldDB" id="A0A835LNP8"/>
<comment type="caution">
    <text evidence="1">The sequence shown here is derived from an EMBL/GenBank/DDBJ whole genome shotgun (WGS) entry which is preliminary data.</text>
</comment>
<reference evidence="1 2" key="1">
    <citation type="submission" date="2020-10" db="EMBL/GenBank/DDBJ databases">
        <title>The Coptis chinensis genome and diversification of protoberbering-type alkaloids.</title>
        <authorList>
            <person name="Wang B."/>
            <person name="Shu S."/>
            <person name="Song C."/>
            <person name="Liu Y."/>
        </authorList>
    </citation>
    <scope>NUCLEOTIDE SEQUENCE [LARGE SCALE GENOMIC DNA]</scope>
    <source>
        <strain evidence="1">HL-2020</strain>
        <tissue evidence="1">Leaf</tissue>
    </source>
</reference>
<evidence type="ECO:0000313" key="2">
    <source>
        <dbReference type="Proteomes" id="UP000631114"/>
    </source>
</evidence>
<evidence type="ECO:0000313" key="1">
    <source>
        <dbReference type="EMBL" id="KAF9599227.1"/>
    </source>
</evidence>
<sequence>MGYHLPQNHLFRLMLCALPCRHQVEIILCHSWPGKYAPVSVYLLLIVC</sequence>
<dbReference type="EMBL" id="JADFTS010000007">
    <property type="protein sequence ID" value="KAF9599227.1"/>
    <property type="molecule type" value="Genomic_DNA"/>
</dbReference>
<accession>A0A835LNP8</accession>
<keyword evidence="2" id="KW-1185">Reference proteome</keyword>
<organism evidence="1 2">
    <name type="scientific">Coptis chinensis</name>
    <dbReference type="NCBI Taxonomy" id="261450"/>
    <lineage>
        <taxon>Eukaryota</taxon>
        <taxon>Viridiplantae</taxon>
        <taxon>Streptophyta</taxon>
        <taxon>Embryophyta</taxon>
        <taxon>Tracheophyta</taxon>
        <taxon>Spermatophyta</taxon>
        <taxon>Magnoliopsida</taxon>
        <taxon>Ranunculales</taxon>
        <taxon>Ranunculaceae</taxon>
        <taxon>Coptidoideae</taxon>
        <taxon>Coptis</taxon>
    </lineage>
</organism>
<name>A0A835LNP8_9MAGN</name>
<dbReference type="Proteomes" id="UP000631114">
    <property type="component" value="Unassembled WGS sequence"/>
</dbReference>
<gene>
    <name evidence="1" type="ORF">IFM89_036353</name>
</gene>